<dbReference type="AlphaFoldDB" id="A0A2X2JKR5"/>
<dbReference type="Proteomes" id="UP000251241">
    <property type="component" value="Unassembled WGS sequence"/>
</dbReference>
<dbReference type="Gene3D" id="1.20.1420.20">
    <property type="entry name" value="M75 peptidase, HXXE motif"/>
    <property type="match status" value="1"/>
</dbReference>
<protein>
    <submittedName>
        <fullName evidence="1">Uncharacterized protein</fullName>
    </submittedName>
</protein>
<sequence>MCKKVVVFILLVAIVFTLGFTTGQPVYTKQKEGNAREHLIQKEVLGQMLSFKTYIKDTLQAEVQKGTVDTLRLRRAFLTTRLLFKKFEWASEYFTADLSRRLNGPPVEEVENADLLDPSLARGVEPIGLQVIEELIYPTYDNSNRQKLIREIEHLITNTDYLISYFEDHQLEDWRILDASKLEVFRIISLGITGFDNALSRNSMIESSMALGSLQQILLQYEGRKETLRLMLKGAIKYLQTTRGI</sequence>
<dbReference type="EMBL" id="UAUU01000011">
    <property type="protein sequence ID" value="SPZ92363.1"/>
    <property type="molecule type" value="Genomic_DNA"/>
</dbReference>
<evidence type="ECO:0000313" key="2">
    <source>
        <dbReference type="Proteomes" id="UP000251241"/>
    </source>
</evidence>
<evidence type="ECO:0000313" key="1">
    <source>
        <dbReference type="EMBL" id="SPZ92363.1"/>
    </source>
</evidence>
<dbReference type="RefSeq" id="WP_218565426.1">
    <property type="nucleotide sequence ID" value="NZ_UAUU01000011.1"/>
</dbReference>
<dbReference type="InterPro" id="IPR038352">
    <property type="entry name" value="Imelysin_sf"/>
</dbReference>
<organism evidence="1 2">
    <name type="scientific">Sphingobacterium multivorum</name>
    <dbReference type="NCBI Taxonomy" id="28454"/>
    <lineage>
        <taxon>Bacteria</taxon>
        <taxon>Pseudomonadati</taxon>
        <taxon>Bacteroidota</taxon>
        <taxon>Sphingobacteriia</taxon>
        <taxon>Sphingobacteriales</taxon>
        <taxon>Sphingobacteriaceae</taxon>
        <taxon>Sphingobacterium</taxon>
    </lineage>
</organism>
<gene>
    <name evidence="1" type="ORF">NCTC11343_04410</name>
</gene>
<accession>A0A2X2JKR5</accession>
<name>A0A2X2JKR5_SPHMU</name>
<proteinExistence type="predicted"/>
<reference evidence="1 2" key="1">
    <citation type="submission" date="2018-06" db="EMBL/GenBank/DDBJ databases">
        <authorList>
            <consortium name="Pathogen Informatics"/>
            <person name="Doyle S."/>
        </authorList>
    </citation>
    <scope>NUCLEOTIDE SEQUENCE [LARGE SCALE GENOMIC DNA]</scope>
    <source>
        <strain evidence="1 2">NCTC11343</strain>
    </source>
</reference>